<evidence type="ECO:0000313" key="2">
    <source>
        <dbReference type="Proteomes" id="UP000789525"/>
    </source>
</evidence>
<dbReference type="EMBL" id="CAJVPT010020876">
    <property type="protein sequence ID" value="CAG8651375.1"/>
    <property type="molecule type" value="Genomic_DNA"/>
</dbReference>
<comment type="caution">
    <text evidence="1">The sequence shown here is derived from an EMBL/GenBank/DDBJ whole genome shotgun (WGS) entry which is preliminary data.</text>
</comment>
<protein>
    <submittedName>
        <fullName evidence="1">10053_t:CDS:1</fullName>
    </submittedName>
</protein>
<proteinExistence type="predicted"/>
<reference evidence="1" key="1">
    <citation type="submission" date="2021-06" db="EMBL/GenBank/DDBJ databases">
        <authorList>
            <person name="Kallberg Y."/>
            <person name="Tangrot J."/>
            <person name="Rosling A."/>
        </authorList>
    </citation>
    <scope>NUCLEOTIDE SEQUENCE</scope>
    <source>
        <strain evidence="1">CL356</strain>
    </source>
</reference>
<evidence type="ECO:0000313" key="1">
    <source>
        <dbReference type="EMBL" id="CAG8651375.1"/>
    </source>
</evidence>
<sequence>SEQENSDDEVVILEDDEDEEEEQMVSDNESQNYSSMFTDNIPEYLGIKIDKNNVHKLTGAVGDSQSIGTSYNFPITIGTGEDSITVPENELSVVPTKKIEMEKIYL</sequence>
<gene>
    <name evidence="1" type="ORF">ACOLOM_LOCUS8259</name>
</gene>
<keyword evidence="2" id="KW-1185">Reference proteome</keyword>
<name>A0ACA9NFA5_9GLOM</name>
<accession>A0ACA9NFA5</accession>
<feature type="non-terminal residue" evidence="1">
    <location>
        <position position="1"/>
    </location>
</feature>
<organism evidence="1 2">
    <name type="scientific">Acaulospora colombiana</name>
    <dbReference type="NCBI Taxonomy" id="27376"/>
    <lineage>
        <taxon>Eukaryota</taxon>
        <taxon>Fungi</taxon>
        <taxon>Fungi incertae sedis</taxon>
        <taxon>Mucoromycota</taxon>
        <taxon>Glomeromycotina</taxon>
        <taxon>Glomeromycetes</taxon>
        <taxon>Diversisporales</taxon>
        <taxon>Acaulosporaceae</taxon>
        <taxon>Acaulospora</taxon>
    </lineage>
</organism>
<dbReference type="Proteomes" id="UP000789525">
    <property type="component" value="Unassembled WGS sequence"/>
</dbReference>